<dbReference type="InterPro" id="IPR052701">
    <property type="entry name" value="GAG_Ulvan_Degrading_Sulfatases"/>
</dbReference>
<dbReference type="InterPro" id="IPR000917">
    <property type="entry name" value="Sulfatase_N"/>
</dbReference>
<dbReference type="Proteomes" id="UP000316775">
    <property type="component" value="Unassembled WGS sequence"/>
</dbReference>
<organism evidence="3 4">
    <name type="scientific">Flavobacterium flevense</name>
    <dbReference type="NCBI Taxonomy" id="983"/>
    <lineage>
        <taxon>Bacteria</taxon>
        <taxon>Pseudomonadati</taxon>
        <taxon>Bacteroidota</taxon>
        <taxon>Flavobacteriia</taxon>
        <taxon>Flavobacteriales</taxon>
        <taxon>Flavobacteriaceae</taxon>
        <taxon>Flavobacterium</taxon>
    </lineage>
</organism>
<dbReference type="RefSeq" id="WP_073247207.1">
    <property type="nucleotide sequence ID" value="NZ_BJNP01000025.1"/>
</dbReference>
<evidence type="ECO:0000313" key="3">
    <source>
        <dbReference type="EMBL" id="GEC72773.1"/>
    </source>
</evidence>
<evidence type="ECO:0000313" key="4">
    <source>
        <dbReference type="Proteomes" id="UP000316775"/>
    </source>
</evidence>
<feature type="domain" description="Sulfatase N-terminal" evidence="2">
    <location>
        <begin position="33"/>
        <end position="312"/>
    </location>
</feature>
<dbReference type="STRING" id="983.SAMN05443543_11525"/>
<dbReference type="OrthoDB" id="9789742at2"/>
<keyword evidence="1" id="KW-0732">Signal</keyword>
<proteinExistence type="predicted"/>
<dbReference type="SUPFAM" id="SSF53649">
    <property type="entry name" value="Alkaline phosphatase-like"/>
    <property type="match status" value="1"/>
</dbReference>
<reference evidence="3 4" key="1">
    <citation type="submission" date="2019-06" db="EMBL/GenBank/DDBJ databases">
        <title>Whole genome shotgun sequence of Flavobacterium flevense NBRC 14960.</title>
        <authorList>
            <person name="Hosoyama A."/>
            <person name="Uohara A."/>
            <person name="Ohji S."/>
            <person name="Ichikawa N."/>
        </authorList>
    </citation>
    <scope>NUCLEOTIDE SEQUENCE [LARGE SCALE GENOMIC DNA]</scope>
    <source>
        <strain evidence="3 4">NBRC 14960</strain>
    </source>
</reference>
<dbReference type="EMBL" id="BJNP01000025">
    <property type="protein sequence ID" value="GEC72773.1"/>
    <property type="molecule type" value="Genomic_DNA"/>
</dbReference>
<keyword evidence="4" id="KW-1185">Reference proteome</keyword>
<dbReference type="AlphaFoldDB" id="A0A4Y4B281"/>
<feature type="signal peptide" evidence="1">
    <location>
        <begin position="1"/>
        <end position="24"/>
    </location>
</feature>
<dbReference type="Gene3D" id="3.40.720.10">
    <property type="entry name" value="Alkaline Phosphatase, subunit A"/>
    <property type="match status" value="1"/>
</dbReference>
<sequence length="653" mass="74613">MITKKTVLSLLVTSAITLSFPCKASEKKPTDKPNILFLVIEDTSPYLFPKYGNKSIKTPNIDWLADNGVVFDNAFANAPYCSPARSTLISGTQATVYGNDLHREGHIQKEQYFLVKKLTDAGYFTVNKGKTDYNITGKDTKKFMNQAWSMNEGNATYNDETRGNKPFFGQFNNNTTHMSRMTTVTIDKRLKCKVDPLKVELPPHVPDLPEVRADYALHLEGVQDIDAWVGVFLDDLRKRKILDNTIIFFFSDHGGCLPRGKAFPFDTGHRVPLVVYTPKKYEHLLPAKKGAHTDRMVSFDDFIPTAMSIAGIDKPNYITGKPFMGKFKEAPRQYIHTFRSNSENHYDASRGVFNGRYHYIKYYTPNRIHALTQSFQWQMPAQLAWDEYFMQGNANEQHSVYYTPHPKEALFDLKNDPWEAKNLALDPEFKEKIEALRAVNASYVRNIKDLGFLSWEERTALTKQGKDFYTWVRETNYPLNDLISLAEIASEGNIDNLPLLIKHLDNNSPSFKFWAVSGVLTLVQQNKLEKAPAEVLPLMTAQEYKDVSVLAAEIIVRTGNETEGLNFLLKELKNGNPFAFSCLENLWEKNVPIKEQLLELAKNGKSKGLRLEARSLLIKLGELNIEQLYEQDQIDAGYKTYFNRVKEYIQNTP</sequence>
<dbReference type="InterPro" id="IPR017850">
    <property type="entry name" value="Alkaline_phosphatase_core_sf"/>
</dbReference>
<dbReference type="CDD" id="cd16027">
    <property type="entry name" value="SGSH"/>
    <property type="match status" value="1"/>
</dbReference>
<evidence type="ECO:0000259" key="2">
    <source>
        <dbReference type="Pfam" id="PF00884"/>
    </source>
</evidence>
<dbReference type="PANTHER" id="PTHR43751:SF1">
    <property type="entry name" value="SULFATASE ATSG-RELATED"/>
    <property type="match status" value="1"/>
</dbReference>
<comment type="caution">
    <text evidence="3">The sequence shown here is derived from an EMBL/GenBank/DDBJ whole genome shotgun (WGS) entry which is preliminary data.</text>
</comment>
<evidence type="ECO:0000256" key="1">
    <source>
        <dbReference type="SAM" id="SignalP"/>
    </source>
</evidence>
<protein>
    <submittedName>
        <fullName evidence="3">Sulfatase</fullName>
    </submittedName>
</protein>
<gene>
    <name evidence="3" type="ORF">FFL01_23120</name>
</gene>
<accession>A0A4Y4B281</accession>
<dbReference type="PANTHER" id="PTHR43751">
    <property type="entry name" value="SULFATASE"/>
    <property type="match status" value="1"/>
</dbReference>
<feature type="chain" id="PRO_5023020090" evidence="1">
    <location>
        <begin position="25"/>
        <end position="653"/>
    </location>
</feature>
<name>A0A4Y4B281_9FLAO</name>
<dbReference type="Pfam" id="PF00884">
    <property type="entry name" value="Sulfatase"/>
    <property type="match status" value="1"/>
</dbReference>